<organism evidence="1 2">
    <name type="scientific">Caerostris darwini</name>
    <dbReference type="NCBI Taxonomy" id="1538125"/>
    <lineage>
        <taxon>Eukaryota</taxon>
        <taxon>Metazoa</taxon>
        <taxon>Ecdysozoa</taxon>
        <taxon>Arthropoda</taxon>
        <taxon>Chelicerata</taxon>
        <taxon>Arachnida</taxon>
        <taxon>Araneae</taxon>
        <taxon>Araneomorphae</taxon>
        <taxon>Entelegynae</taxon>
        <taxon>Araneoidea</taxon>
        <taxon>Araneidae</taxon>
        <taxon>Caerostris</taxon>
    </lineage>
</organism>
<evidence type="ECO:0000313" key="1">
    <source>
        <dbReference type="EMBL" id="GIY64773.1"/>
    </source>
</evidence>
<comment type="caution">
    <text evidence="1">The sequence shown here is derived from an EMBL/GenBank/DDBJ whole genome shotgun (WGS) entry which is preliminary data.</text>
</comment>
<dbReference type="EMBL" id="BPLQ01012350">
    <property type="protein sequence ID" value="GIY64773.1"/>
    <property type="molecule type" value="Genomic_DNA"/>
</dbReference>
<sequence length="131" mass="14770">MQCIRGFRMRAYSNNVTSQFDVISLALLYGSIAGFKSTSNLGNAILDSVNPFRALLPHTPADAHTTLLSSATEIEWWFDSCAKPAWIDSNLLFEKEKPNTFVCYSKLVYLKKRVSGNLNLEDLQSELRSLF</sequence>
<name>A0AAV4V4U9_9ARAC</name>
<evidence type="ECO:0000313" key="2">
    <source>
        <dbReference type="Proteomes" id="UP001054837"/>
    </source>
</evidence>
<reference evidence="1 2" key="1">
    <citation type="submission" date="2021-06" db="EMBL/GenBank/DDBJ databases">
        <title>Caerostris darwini draft genome.</title>
        <authorList>
            <person name="Kono N."/>
            <person name="Arakawa K."/>
        </authorList>
    </citation>
    <scope>NUCLEOTIDE SEQUENCE [LARGE SCALE GENOMIC DNA]</scope>
</reference>
<protein>
    <submittedName>
        <fullName evidence="1">Uncharacterized protein</fullName>
    </submittedName>
</protein>
<dbReference type="AlphaFoldDB" id="A0AAV4V4U9"/>
<gene>
    <name evidence="1" type="ORF">CDAR_303011</name>
</gene>
<accession>A0AAV4V4U9</accession>
<dbReference type="Proteomes" id="UP001054837">
    <property type="component" value="Unassembled WGS sequence"/>
</dbReference>
<proteinExistence type="predicted"/>
<keyword evidence="2" id="KW-1185">Reference proteome</keyword>